<organism evidence="4 5">
    <name type="scientific">Rhodobium gokarnense</name>
    <dbReference type="NCBI Taxonomy" id="364296"/>
    <lineage>
        <taxon>Bacteria</taxon>
        <taxon>Pseudomonadati</taxon>
        <taxon>Pseudomonadota</taxon>
        <taxon>Alphaproteobacteria</taxon>
        <taxon>Hyphomicrobiales</taxon>
        <taxon>Rhodobiaceae</taxon>
        <taxon>Rhodobium</taxon>
    </lineage>
</organism>
<dbReference type="RefSeq" id="WP_264601833.1">
    <property type="nucleotide sequence ID" value="NZ_JAOQNS010000006.1"/>
</dbReference>
<feature type="chain" id="PRO_5045367578" evidence="3">
    <location>
        <begin position="32"/>
        <end position="246"/>
    </location>
</feature>
<keyword evidence="1" id="KW-0802">TPR repeat</keyword>
<keyword evidence="5" id="KW-1185">Reference proteome</keyword>
<dbReference type="Gene3D" id="1.25.40.10">
    <property type="entry name" value="Tetratricopeptide repeat domain"/>
    <property type="match status" value="1"/>
</dbReference>
<dbReference type="EMBL" id="JAOQNS010000006">
    <property type="protein sequence ID" value="MCW2308218.1"/>
    <property type="molecule type" value="Genomic_DNA"/>
</dbReference>
<dbReference type="InterPro" id="IPR011990">
    <property type="entry name" value="TPR-like_helical_dom_sf"/>
</dbReference>
<feature type="region of interest" description="Disordered" evidence="2">
    <location>
        <begin position="57"/>
        <end position="86"/>
    </location>
</feature>
<comment type="caution">
    <text evidence="4">The sequence shown here is derived from an EMBL/GenBank/DDBJ whole genome shotgun (WGS) entry which is preliminary data.</text>
</comment>
<evidence type="ECO:0000313" key="5">
    <source>
        <dbReference type="Proteomes" id="UP001209755"/>
    </source>
</evidence>
<evidence type="ECO:0000256" key="2">
    <source>
        <dbReference type="SAM" id="MobiDB-lite"/>
    </source>
</evidence>
<reference evidence="5" key="1">
    <citation type="submission" date="2023-07" db="EMBL/GenBank/DDBJ databases">
        <title>Genome sequencing of Purple Non-Sulfur Bacteria from various extreme environments.</title>
        <authorList>
            <person name="Mayer M."/>
        </authorList>
    </citation>
    <scope>NUCLEOTIDE SEQUENCE [LARGE SCALE GENOMIC DNA]</scope>
    <source>
        <strain evidence="5">DSM 17935</strain>
    </source>
</reference>
<evidence type="ECO:0000256" key="1">
    <source>
        <dbReference type="PROSITE-ProRule" id="PRU00339"/>
    </source>
</evidence>
<protein>
    <submittedName>
        <fullName evidence="4">Tetratricopeptide (TPR) repeat protein</fullName>
    </submittedName>
</protein>
<evidence type="ECO:0000256" key="3">
    <source>
        <dbReference type="SAM" id="SignalP"/>
    </source>
</evidence>
<accession>A0ABT3HCV9</accession>
<proteinExistence type="predicted"/>
<name>A0ABT3HCV9_9HYPH</name>
<dbReference type="InterPro" id="IPR019734">
    <property type="entry name" value="TPR_rpt"/>
</dbReference>
<feature type="repeat" description="TPR" evidence="1">
    <location>
        <begin position="194"/>
        <end position="227"/>
    </location>
</feature>
<dbReference type="Proteomes" id="UP001209755">
    <property type="component" value="Unassembled WGS sequence"/>
</dbReference>
<dbReference type="SUPFAM" id="SSF48452">
    <property type="entry name" value="TPR-like"/>
    <property type="match status" value="1"/>
</dbReference>
<feature type="signal peptide" evidence="3">
    <location>
        <begin position="1"/>
        <end position="31"/>
    </location>
</feature>
<sequence length="246" mass="26823">MSTIPTTKRLAAAFLALTLAFGAGALSAAYAAETETAPDMDTEEPDPETFGAVPLPERMPDGGGEVLPGAPVDEEAAEESAPAPKTRAERLDALFADLKAARSDEDAKKTAARIAETMLQSGSATIDLLMARALVSVHAKDYALALDLLDAVVRLKPDFVEGWNKRATVHFLRRDYARSLADIHRTLEMEPRHFGAINGLAVILENLDNEERALDAYKRLIEIYPRNEQALKEIKELSEKAEGRQI</sequence>
<evidence type="ECO:0000313" key="4">
    <source>
        <dbReference type="EMBL" id="MCW2308218.1"/>
    </source>
</evidence>
<dbReference type="PROSITE" id="PS50005">
    <property type="entry name" value="TPR"/>
    <property type="match status" value="1"/>
</dbReference>
<dbReference type="SMART" id="SM00028">
    <property type="entry name" value="TPR"/>
    <property type="match status" value="3"/>
</dbReference>
<keyword evidence="3" id="KW-0732">Signal</keyword>
<dbReference type="Pfam" id="PF13432">
    <property type="entry name" value="TPR_16"/>
    <property type="match status" value="1"/>
</dbReference>
<gene>
    <name evidence="4" type="ORF">M2319_002557</name>
</gene>